<organism evidence="2 3">
    <name type="scientific">Escherichia coli</name>
    <dbReference type="NCBI Taxonomy" id="562"/>
    <lineage>
        <taxon>Bacteria</taxon>
        <taxon>Pseudomonadati</taxon>
        <taxon>Pseudomonadota</taxon>
        <taxon>Gammaproteobacteria</taxon>
        <taxon>Enterobacterales</taxon>
        <taxon>Enterobacteriaceae</taxon>
        <taxon>Escherichia</taxon>
    </lineage>
</organism>
<comment type="caution">
    <text evidence="2">The sequence shown here is derived from an EMBL/GenBank/DDBJ whole genome shotgun (WGS) entry which is preliminary data.</text>
</comment>
<gene>
    <name evidence="2" type="ORF">BvCmsKKP061_02017</name>
</gene>
<evidence type="ECO:0000256" key="1">
    <source>
        <dbReference type="SAM" id="MobiDB-lite"/>
    </source>
</evidence>
<dbReference type="RefSeq" id="WP_000399369.1">
    <property type="nucleotide sequence ID" value="NZ_AP018796.1"/>
</dbReference>
<reference evidence="2 3" key="1">
    <citation type="submission" date="2018-04" db="EMBL/GenBank/DDBJ databases">
        <title>Large scale genomics of bovine and human commensal E. coli to reveal the emerging process of EHEC.</title>
        <authorList>
            <person name="Arimizu Y."/>
            <person name="Ogura Y."/>
        </authorList>
    </citation>
    <scope>NUCLEOTIDE SEQUENCE [LARGE SCALE GENOMIC DNA]</scope>
    <source>
        <strain evidence="2 3">KK-P061</strain>
    </source>
</reference>
<accession>A0A0F5GE60</accession>
<dbReference type="AlphaFoldDB" id="A0A0F5GE60"/>
<evidence type="ECO:0000313" key="3">
    <source>
        <dbReference type="Proteomes" id="UP000303027"/>
    </source>
</evidence>
<dbReference type="EMBL" id="BFXY01000056">
    <property type="protein sequence ID" value="GDH40075.1"/>
    <property type="molecule type" value="Genomic_DNA"/>
</dbReference>
<sequence>MEGVVSQEQAGHRASKNNRFVLFFSQGKNSTGINPSSGGISRQHDEQAAQPDTASRRYYDFRNTFSKA</sequence>
<proteinExistence type="predicted"/>
<feature type="region of interest" description="Disordered" evidence="1">
    <location>
        <begin position="27"/>
        <end position="68"/>
    </location>
</feature>
<protein>
    <submittedName>
        <fullName evidence="2">Uncharacterized protein</fullName>
    </submittedName>
</protein>
<feature type="compositionally biased region" description="Polar residues" evidence="1">
    <location>
        <begin position="27"/>
        <end position="40"/>
    </location>
</feature>
<evidence type="ECO:0000313" key="2">
    <source>
        <dbReference type="EMBL" id="GDH40075.1"/>
    </source>
</evidence>
<name>A0A0F5GE60_ECOLX</name>
<dbReference type="Proteomes" id="UP000303027">
    <property type="component" value="Unassembled WGS sequence"/>
</dbReference>